<accession>A0A7J4CZY9</accession>
<protein>
    <submittedName>
        <fullName evidence="1">Uncharacterized protein</fullName>
    </submittedName>
</protein>
<comment type="caution">
    <text evidence="1">The sequence shown here is derived from an EMBL/GenBank/DDBJ whole genome shotgun (WGS) entry which is preliminary data.</text>
</comment>
<dbReference type="AlphaFoldDB" id="A0A7J4CZY9"/>
<feature type="non-terminal residue" evidence="1">
    <location>
        <position position="133"/>
    </location>
</feature>
<proteinExistence type="predicted"/>
<name>A0A7J4CZY9_9ARCH</name>
<gene>
    <name evidence="1" type="ORF">EYO15_02180</name>
</gene>
<reference evidence="2" key="1">
    <citation type="journal article" date="2019" name="bioRxiv">
        <title>Genome diversification in globally distributed novel marine Proteobacteria is linked to environmental adaptation.</title>
        <authorList>
            <person name="Zhou Z."/>
            <person name="Tran P.Q."/>
            <person name="Kieft K."/>
            <person name="Anantharaman K."/>
        </authorList>
    </citation>
    <scope>NUCLEOTIDE SEQUENCE [LARGE SCALE GENOMIC DNA]</scope>
</reference>
<evidence type="ECO:0000313" key="1">
    <source>
        <dbReference type="EMBL" id="HIA97972.1"/>
    </source>
</evidence>
<evidence type="ECO:0000313" key="2">
    <source>
        <dbReference type="Proteomes" id="UP000589132"/>
    </source>
</evidence>
<dbReference type="Proteomes" id="UP000589132">
    <property type="component" value="Unassembled WGS sequence"/>
</dbReference>
<sequence length="133" mass="14707">MAQGAYSVLVSLIALLLFSPIVGVNQNIVENHSELLASNYDDGSRDGDYDVSLEFAEGNEGISYVTRNEEIQEEFVVINEGTFNDTYDLSVSWDDQYDVGWYSEPDIAAVSVSSGTQEPISFTFRAPVQNVYS</sequence>
<organism evidence="1 2">
    <name type="scientific">Marine Group III euryarchaeote</name>
    <dbReference type="NCBI Taxonomy" id="2173149"/>
    <lineage>
        <taxon>Archaea</taxon>
        <taxon>Methanobacteriati</taxon>
        <taxon>Thermoplasmatota</taxon>
        <taxon>Thermoplasmata</taxon>
        <taxon>Candidatus Thermoprofundales</taxon>
    </lineage>
</organism>
<dbReference type="EMBL" id="DTTC01000127">
    <property type="protein sequence ID" value="HIA97972.1"/>
    <property type="molecule type" value="Genomic_DNA"/>
</dbReference>